<reference evidence="1" key="1">
    <citation type="submission" date="2023-04" db="EMBL/GenBank/DDBJ databases">
        <authorList>
            <consortium name="ELIXIR-Norway"/>
        </authorList>
    </citation>
    <scope>NUCLEOTIDE SEQUENCE [LARGE SCALE GENOMIC DNA]</scope>
</reference>
<accession>A0ABN8ZV23</accession>
<name>A0ABN8ZV23_RANTA</name>
<evidence type="ECO:0000313" key="1">
    <source>
        <dbReference type="EMBL" id="CAI9177275.1"/>
    </source>
</evidence>
<sequence>MEGGPAWRDSDCSPRPGCLCSVRAAGSEHWEPVPPAHTCRSSPSRGLSRVAISWPLSAATPSFLSVARYGELHLPPLGAKMKPRARVLSCGDSPSLATSGFWPWVISHHPPAASNLDLTSGPGTGSPDQECAQRPVCLGPCLGGFQLSFVGFPQAHPLASQYKESVSWGPSLWTVS</sequence>
<proteinExistence type="predicted"/>
<keyword evidence="2" id="KW-1185">Reference proteome</keyword>
<organism evidence="1 2">
    <name type="scientific">Rangifer tarandus platyrhynchus</name>
    <name type="common">Svalbard reindeer</name>
    <dbReference type="NCBI Taxonomy" id="3082113"/>
    <lineage>
        <taxon>Eukaryota</taxon>
        <taxon>Metazoa</taxon>
        <taxon>Chordata</taxon>
        <taxon>Craniata</taxon>
        <taxon>Vertebrata</taxon>
        <taxon>Euteleostomi</taxon>
        <taxon>Mammalia</taxon>
        <taxon>Eutheria</taxon>
        <taxon>Laurasiatheria</taxon>
        <taxon>Artiodactyla</taxon>
        <taxon>Ruminantia</taxon>
        <taxon>Pecora</taxon>
        <taxon>Cervidae</taxon>
        <taxon>Odocoileinae</taxon>
        <taxon>Rangifer</taxon>
    </lineage>
</organism>
<evidence type="ECO:0000313" key="2">
    <source>
        <dbReference type="Proteomes" id="UP001176941"/>
    </source>
</evidence>
<dbReference type="EMBL" id="OX459942">
    <property type="protein sequence ID" value="CAI9177275.1"/>
    <property type="molecule type" value="Genomic_DNA"/>
</dbReference>
<dbReference type="Proteomes" id="UP001176941">
    <property type="component" value="Chromosome 6"/>
</dbReference>
<gene>
    <name evidence="1" type="ORF">MRATA1EN1_LOCUS26237</name>
</gene>
<protein>
    <submittedName>
        <fullName evidence="1">Uncharacterized protein</fullName>
    </submittedName>
</protein>